<proteinExistence type="predicted"/>
<organism evidence="1">
    <name type="scientific">Lygus hesperus</name>
    <name type="common">Western plant bug</name>
    <dbReference type="NCBI Taxonomy" id="30085"/>
    <lineage>
        <taxon>Eukaryota</taxon>
        <taxon>Metazoa</taxon>
        <taxon>Ecdysozoa</taxon>
        <taxon>Arthropoda</taxon>
        <taxon>Hexapoda</taxon>
        <taxon>Insecta</taxon>
        <taxon>Pterygota</taxon>
        <taxon>Neoptera</taxon>
        <taxon>Paraneoptera</taxon>
        <taxon>Hemiptera</taxon>
        <taxon>Heteroptera</taxon>
        <taxon>Panheteroptera</taxon>
        <taxon>Cimicomorpha</taxon>
        <taxon>Miridae</taxon>
        <taxon>Mirini</taxon>
        <taxon>Lygus</taxon>
    </lineage>
</organism>
<name>A0A146L033_LYGHE</name>
<protein>
    <submittedName>
        <fullName evidence="1">Uncharacterized protein</fullName>
    </submittedName>
</protein>
<dbReference type="AlphaFoldDB" id="A0A146L033"/>
<accession>A0A146L033</accession>
<evidence type="ECO:0000313" key="1">
    <source>
        <dbReference type="EMBL" id="JAQ01954.1"/>
    </source>
</evidence>
<reference evidence="1" key="1">
    <citation type="journal article" date="2016" name="Gigascience">
        <title>De novo construction of an expanded transcriptome assembly for the western tarnished plant bug, Lygus hesperus.</title>
        <authorList>
            <person name="Tassone E.E."/>
            <person name="Geib S.M."/>
            <person name="Hall B."/>
            <person name="Fabrick J.A."/>
            <person name="Brent C.S."/>
            <person name="Hull J.J."/>
        </authorList>
    </citation>
    <scope>NUCLEOTIDE SEQUENCE</scope>
</reference>
<dbReference type="EMBL" id="GDHC01016675">
    <property type="protein sequence ID" value="JAQ01954.1"/>
    <property type="molecule type" value="Transcribed_RNA"/>
</dbReference>
<gene>
    <name evidence="1" type="ORF">g.62862</name>
</gene>
<feature type="non-terminal residue" evidence="1">
    <location>
        <position position="154"/>
    </location>
</feature>
<sequence length="154" mass="17371">MVSLLNVVVLAGVVFVVALVSLADVVAMTSQVHNVAMSSLAHVVVQQTLVDVELMATLVHQEFLVDFHLIKVDKIDLVPDLCLIVEVPTLGVIRVAEAIIWVVCTWRNRPGFGYITLHHKCCNRFSLQIRTQFNFQSIFTKKYAFDTQSRELYL</sequence>